<dbReference type="AlphaFoldDB" id="A0A6G1DQ54"/>
<feature type="compositionally biased region" description="Basic and acidic residues" evidence="1">
    <location>
        <begin position="1"/>
        <end position="10"/>
    </location>
</feature>
<accession>A0A6G1DQ54</accession>
<proteinExistence type="predicted"/>
<feature type="region of interest" description="Disordered" evidence="1">
    <location>
        <begin position="1"/>
        <end position="49"/>
    </location>
</feature>
<sequence>MQVARWRKDGGGGNNSGWGRTRELPPSPPTATPAAVGSREEEGAGERHGCVGVAPVRGERAMMESFFAPCTEGRAQEAGGRRRGTPCGHGVRSGREGFGAREAYFAKTSL</sequence>
<evidence type="ECO:0000313" key="2">
    <source>
        <dbReference type="EMBL" id="KAF0914965.1"/>
    </source>
</evidence>
<evidence type="ECO:0000256" key="1">
    <source>
        <dbReference type="SAM" id="MobiDB-lite"/>
    </source>
</evidence>
<dbReference type="EMBL" id="SPHZ02000006">
    <property type="protein sequence ID" value="KAF0914965.1"/>
    <property type="molecule type" value="Genomic_DNA"/>
</dbReference>
<keyword evidence="3" id="KW-1185">Reference proteome</keyword>
<protein>
    <submittedName>
        <fullName evidence="2">Uncharacterized protein</fullName>
    </submittedName>
</protein>
<organism evidence="2 3">
    <name type="scientific">Oryza meyeriana var. granulata</name>
    <dbReference type="NCBI Taxonomy" id="110450"/>
    <lineage>
        <taxon>Eukaryota</taxon>
        <taxon>Viridiplantae</taxon>
        <taxon>Streptophyta</taxon>
        <taxon>Embryophyta</taxon>
        <taxon>Tracheophyta</taxon>
        <taxon>Spermatophyta</taxon>
        <taxon>Magnoliopsida</taxon>
        <taxon>Liliopsida</taxon>
        <taxon>Poales</taxon>
        <taxon>Poaceae</taxon>
        <taxon>BOP clade</taxon>
        <taxon>Oryzoideae</taxon>
        <taxon>Oryzeae</taxon>
        <taxon>Oryzinae</taxon>
        <taxon>Oryza</taxon>
        <taxon>Oryza meyeriana</taxon>
    </lineage>
</organism>
<name>A0A6G1DQ54_9ORYZ</name>
<reference evidence="2 3" key="1">
    <citation type="submission" date="2019-11" db="EMBL/GenBank/DDBJ databases">
        <title>Whole genome sequence of Oryza granulata.</title>
        <authorList>
            <person name="Li W."/>
        </authorList>
    </citation>
    <scope>NUCLEOTIDE SEQUENCE [LARGE SCALE GENOMIC DNA]</scope>
    <source>
        <strain evidence="3">cv. Menghai</strain>
        <tissue evidence="2">Leaf</tissue>
    </source>
</reference>
<comment type="caution">
    <text evidence="2">The sequence shown here is derived from an EMBL/GenBank/DDBJ whole genome shotgun (WGS) entry which is preliminary data.</text>
</comment>
<dbReference type="Proteomes" id="UP000479710">
    <property type="component" value="Unassembled WGS sequence"/>
</dbReference>
<feature type="region of interest" description="Disordered" evidence="1">
    <location>
        <begin position="74"/>
        <end position="95"/>
    </location>
</feature>
<evidence type="ECO:0000313" key="3">
    <source>
        <dbReference type="Proteomes" id="UP000479710"/>
    </source>
</evidence>
<feature type="compositionally biased region" description="Basic and acidic residues" evidence="1">
    <location>
        <begin position="38"/>
        <end position="49"/>
    </location>
</feature>
<gene>
    <name evidence="2" type="ORF">E2562_032945</name>
</gene>